<dbReference type="GO" id="GO:0032259">
    <property type="term" value="P:methylation"/>
    <property type="evidence" value="ECO:0007669"/>
    <property type="project" value="UniProtKB-KW"/>
</dbReference>
<evidence type="ECO:0000256" key="1">
    <source>
        <dbReference type="ARBA" id="ARBA00004496"/>
    </source>
</evidence>
<keyword evidence="4 7" id="KW-0489">Methyltransferase</keyword>
<dbReference type="FunFam" id="3.40.50.150:FF:000010">
    <property type="entry name" value="Protein-L-isoaspartate O-methyltransferase"/>
    <property type="match status" value="1"/>
</dbReference>
<organism evidence="8 9">
    <name type="scientific">Methylocaldum marinum</name>
    <dbReference type="NCBI Taxonomy" id="1432792"/>
    <lineage>
        <taxon>Bacteria</taxon>
        <taxon>Pseudomonadati</taxon>
        <taxon>Pseudomonadota</taxon>
        <taxon>Gammaproteobacteria</taxon>
        <taxon>Methylococcales</taxon>
        <taxon>Methylococcaceae</taxon>
        <taxon>Methylocaldum</taxon>
    </lineage>
</organism>
<dbReference type="AlphaFoldDB" id="A0A286P4B6"/>
<dbReference type="SUPFAM" id="SSF53335">
    <property type="entry name" value="S-adenosyl-L-methionine-dependent methyltransferases"/>
    <property type="match status" value="1"/>
</dbReference>
<evidence type="ECO:0000256" key="6">
    <source>
        <dbReference type="ARBA" id="ARBA00022691"/>
    </source>
</evidence>
<reference evidence="8 9" key="1">
    <citation type="submission" date="2016-12" db="EMBL/GenBank/DDBJ databases">
        <title>Genome sequencing of Methylocaldum marinum.</title>
        <authorList>
            <person name="Takeuchi M."/>
            <person name="Kamagata Y."/>
            <person name="Hiraoka S."/>
            <person name="Oshima K."/>
            <person name="Hattori M."/>
            <person name="Iwasaki W."/>
        </authorList>
    </citation>
    <scope>NUCLEOTIDE SEQUENCE [LARGE SCALE GENOMIC DNA]</scope>
    <source>
        <strain evidence="8 9">S8</strain>
    </source>
</reference>
<evidence type="ECO:0000256" key="4">
    <source>
        <dbReference type="ARBA" id="ARBA00022603"/>
    </source>
</evidence>
<dbReference type="InterPro" id="IPR029063">
    <property type="entry name" value="SAM-dependent_MTases_sf"/>
</dbReference>
<dbReference type="EC" id="2.1.1.77" evidence="7"/>
<feature type="active site" evidence="7">
    <location>
        <position position="67"/>
    </location>
</feature>
<keyword evidence="9" id="KW-1185">Reference proteome</keyword>
<comment type="subcellular location">
    <subcellularLocation>
        <location evidence="1 7">Cytoplasm</location>
    </subcellularLocation>
</comment>
<name>A0A286P4B6_9GAMM</name>
<proteinExistence type="inferred from homology"/>
<dbReference type="KEGG" id="mmai:sS8_5573"/>
<dbReference type="InterPro" id="IPR000682">
    <property type="entry name" value="PCMT"/>
</dbReference>
<dbReference type="RefSeq" id="WP_197716643.1">
    <property type="nucleotide sequence ID" value="NZ_AP017928.1"/>
</dbReference>
<dbReference type="NCBIfam" id="NF001453">
    <property type="entry name" value="PRK00312.1"/>
    <property type="match status" value="1"/>
</dbReference>
<dbReference type="HAMAP" id="MF_00090">
    <property type="entry name" value="PIMT"/>
    <property type="match status" value="1"/>
</dbReference>
<evidence type="ECO:0000256" key="2">
    <source>
        <dbReference type="ARBA" id="ARBA00005369"/>
    </source>
</evidence>
<protein>
    <recommendedName>
        <fullName evidence="7">Protein-L-isoaspartate O-methyltransferase</fullName>
        <ecNumber evidence="7">2.1.1.77</ecNumber>
    </recommendedName>
    <alternativeName>
        <fullName evidence="7">L-isoaspartyl protein carboxyl methyltransferase</fullName>
    </alternativeName>
    <alternativeName>
        <fullName evidence="7">Protein L-isoaspartyl methyltransferase</fullName>
    </alternativeName>
    <alternativeName>
        <fullName evidence="7">Protein-beta-aspartate methyltransferase</fullName>
        <shortName evidence="7">PIMT</shortName>
    </alternativeName>
</protein>
<keyword evidence="5 7" id="KW-0808">Transferase</keyword>
<gene>
    <name evidence="7" type="primary">pcm</name>
    <name evidence="8" type="ORF">sS8_5573</name>
</gene>
<dbReference type="Proteomes" id="UP000266313">
    <property type="component" value="Chromosome"/>
</dbReference>
<dbReference type="NCBIfam" id="TIGR00080">
    <property type="entry name" value="pimt"/>
    <property type="match status" value="1"/>
</dbReference>
<accession>A0A286P4B6</accession>
<evidence type="ECO:0000256" key="7">
    <source>
        <dbReference type="HAMAP-Rule" id="MF_00090"/>
    </source>
</evidence>
<comment type="similarity">
    <text evidence="2 7">Belongs to the methyltransferase superfamily. L-isoaspartyl/D-aspartyl protein methyltransferase family.</text>
</comment>
<sequence length="239" mass="26679">MTKLSQMMREIEEEVALTRTLTGIDRLSARVLDAMRRIPRDRFVPSESKAYAYENGPLSIGYGQTISQPYMVALMTDLLDPQPDDVVLEIGTGSCYQAAVLSLLVKQVYSVEIVEELAEQAKERLKRLGYANVAVRVGDGYYGWPEHAPYDGIIVTAAAPYFPEPLLAQLKAGGRMVIPIGLPYHHQELMLVEKNAQGQIETRSILDVAFVPLIGDTMNEPERESVTRIHQTDTDGERQ</sequence>
<comment type="function">
    <text evidence="7">Catalyzes the methyl esterification of L-isoaspartyl residues in peptides and proteins that result from spontaneous decomposition of normal L-aspartyl and L-asparaginyl residues. It plays a role in the repair and/or degradation of damaged proteins.</text>
</comment>
<comment type="catalytic activity">
    <reaction evidence="7">
        <text>[protein]-L-isoaspartate + S-adenosyl-L-methionine = [protein]-L-isoaspartate alpha-methyl ester + S-adenosyl-L-homocysteine</text>
        <dbReference type="Rhea" id="RHEA:12705"/>
        <dbReference type="Rhea" id="RHEA-COMP:12143"/>
        <dbReference type="Rhea" id="RHEA-COMP:12144"/>
        <dbReference type="ChEBI" id="CHEBI:57856"/>
        <dbReference type="ChEBI" id="CHEBI:59789"/>
        <dbReference type="ChEBI" id="CHEBI:90596"/>
        <dbReference type="ChEBI" id="CHEBI:90598"/>
        <dbReference type="EC" id="2.1.1.77"/>
    </reaction>
</comment>
<dbReference type="Gene3D" id="3.40.50.150">
    <property type="entry name" value="Vaccinia Virus protein VP39"/>
    <property type="match status" value="1"/>
</dbReference>
<dbReference type="Pfam" id="PF01135">
    <property type="entry name" value="PCMT"/>
    <property type="match status" value="1"/>
</dbReference>
<dbReference type="EMBL" id="AP017928">
    <property type="protein sequence ID" value="BBA37490.1"/>
    <property type="molecule type" value="Genomic_DNA"/>
</dbReference>
<dbReference type="PROSITE" id="PS01279">
    <property type="entry name" value="PCMT"/>
    <property type="match status" value="1"/>
</dbReference>
<dbReference type="GO" id="GO:0030091">
    <property type="term" value="P:protein repair"/>
    <property type="evidence" value="ECO:0007669"/>
    <property type="project" value="UniProtKB-UniRule"/>
</dbReference>
<keyword evidence="6 7" id="KW-0949">S-adenosyl-L-methionine</keyword>
<keyword evidence="3 7" id="KW-0963">Cytoplasm</keyword>
<dbReference type="PANTHER" id="PTHR11579:SF0">
    <property type="entry name" value="PROTEIN-L-ISOASPARTATE(D-ASPARTATE) O-METHYLTRANSFERASE"/>
    <property type="match status" value="1"/>
</dbReference>
<dbReference type="CDD" id="cd02440">
    <property type="entry name" value="AdoMet_MTases"/>
    <property type="match status" value="1"/>
</dbReference>
<dbReference type="GO" id="GO:0004719">
    <property type="term" value="F:protein-L-isoaspartate (D-aspartate) O-methyltransferase activity"/>
    <property type="evidence" value="ECO:0007669"/>
    <property type="project" value="UniProtKB-UniRule"/>
</dbReference>
<evidence type="ECO:0000313" key="8">
    <source>
        <dbReference type="EMBL" id="BBA37490.1"/>
    </source>
</evidence>
<evidence type="ECO:0000256" key="3">
    <source>
        <dbReference type="ARBA" id="ARBA00022490"/>
    </source>
</evidence>
<evidence type="ECO:0000313" key="9">
    <source>
        <dbReference type="Proteomes" id="UP000266313"/>
    </source>
</evidence>
<evidence type="ECO:0000256" key="5">
    <source>
        <dbReference type="ARBA" id="ARBA00022679"/>
    </source>
</evidence>
<dbReference type="PANTHER" id="PTHR11579">
    <property type="entry name" value="PROTEIN-L-ISOASPARTATE O-METHYLTRANSFERASE"/>
    <property type="match status" value="1"/>
</dbReference>
<dbReference type="GO" id="GO:0005737">
    <property type="term" value="C:cytoplasm"/>
    <property type="evidence" value="ECO:0007669"/>
    <property type="project" value="UniProtKB-SubCell"/>
</dbReference>